<organism evidence="4 5">
    <name type="scientific">Kouleothrix aurantiaca</name>
    <dbReference type="NCBI Taxonomy" id="186479"/>
    <lineage>
        <taxon>Bacteria</taxon>
        <taxon>Bacillati</taxon>
        <taxon>Chloroflexota</taxon>
        <taxon>Chloroflexia</taxon>
        <taxon>Chloroflexales</taxon>
        <taxon>Roseiflexineae</taxon>
        <taxon>Roseiflexaceae</taxon>
        <taxon>Kouleothrix</taxon>
    </lineage>
</organism>
<dbReference type="PANTHER" id="PTHR43240:SF5">
    <property type="entry name" value="1,4-DIHYDROXY-2-NAPHTHOYL-COA THIOESTERASE 1"/>
    <property type="match status" value="1"/>
</dbReference>
<evidence type="ECO:0000313" key="5">
    <source>
        <dbReference type="Proteomes" id="UP000050509"/>
    </source>
</evidence>
<dbReference type="Gene3D" id="3.10.129.10">
    <property type="entry name" value="Hotdog Thioesterase"/>
    <property type="match status" value="1"/>
</dbReference>
<accession>A0A0P9D5D8</accession>
<evidence type="ECO:0000256" key="1">
    <source>
        <dbReference type="ARBA" id="ARBA00008324"/>
    </source>
</evidence>
<dbReference type="GO" id="GO:0005829">
    <property type="term" value="C:cytosol"/>
    <property type="evidence" value="ECO:0007669"/>
    <property type="project" value="TreeGrafter"/>
</dbReference>
<dbReference type="NCBIfam" id="TIGR00369">
    <property type="entry name" value="unchar_dom_1"/>
    <property type="match status" value="1"/>
</dbReference>
<comment type="caution">
    <text evidence="4">The sequence shown here is derived from an EMBL/GenBank/DDBJ whole genome shotgun (WGS) entry which is preliminary data.</text>
</comment>
<proteinExistence type="inferred from homology"/>
<dbReference type="SUPFAM" id="SSF54637">
    <property type="entry name" value="Thioesterase/thiol ester dehydrase-isomerase"/>
    <property type="match status" value="1"/>
</dbReference>
<name>A0A0P9D5D8_9CHLR</name>
<sequence length="81" mass="8828">LLDTLAGIGSALNVPPAESFTTVEFKVNFLRSIREGSVTGEATIVHLGRRTHVWQVVAHDGQGRQMALATLTQMIIERRAS</sequence>
<dbReference type="EMBL" id="LJCR01003082">
    <property type="protein sequence ID" value="KPV47951.1"/>
    <property type="molecule type" value="Genomic_DNA"/>
</dbReference>
<dbReference type="AlphaFoldDB" id="A0A0P9D5D8"/>
<dbReference type="InterPro" id="IPR006683">
    <property type="entry name" value="Thioestr_dom"/>
</dbReference>
<dbReference type="InterPro" id="IPR029069">
    <property type="entry name" value="HotDog_dom_sf"/>
</dbReference>
<dbReference type="GO" id="GO:0061522">
    <property type="term" value="F:1,4-dihydroxy-2-naphthoyl-CoA thioesterase activity"/>
    <property type="evidence" value="ECO:0007669"/>
    <property type="project" value="TreeGrafter"/>
</dbReference>
<comment type="similarity">
    <text evidence="1">Belongs to the thioesterase PaaI family.</text>
</comment>
<evidence type="ECO:0000313" key="4">
    <source>
        <dbReference type="EMBL" id="KPV47951.1"/>
    </source>
</evidence>
<evidence type="ECO:0000256" key="2">
    <source>
        <dbReference type="ARBA" id="ARBA00022801"/>
    </source>
</evidence>
<dbReference type="InterPro" id="IPR003736">
    <property type="entry name" value="PAAI_dom"/>
</dbReference>
<keyword evidence="5" id="KW-1185">Reference proteome</keyword>
<feature type="domain" description="Thioesterase" evidence="3">
    <location>
        <begin position="1"/>
        <end position="66"/>
    </location>
</feature>
<reference evidence="4 5" key="1">
    <citation type="submission" date="2015-09" db="EMBL/GenBank/DDBJ databases">
        <title>Draft genome sequence of Kouleothrix aurantiaca JCM 19913.</title>
        <authorList>
            <person name="Hemp J."/>
        </authorList>
    </citation>
    <scope>NUCLEOTIDE SEQUENCE [LARGE SCALE GENOMIC DNA]</scope>
    <source>
        <strain evidence="4 5">COM-B</strain>
    </source>
</reference>
<protein>
    <recommendedName>
        <fullName evidence="3">Thioesterase domain-containing protein</fullName>
    </recommendedName>
</protein>
<feature type="non-terminal residue" evidence="4">
    <location>
        <position position="1"/>
    </location>
</feature>
<gene>
    <name evidence="4" type="ORF">SE17_40695</name>
</gene>
<dbReference type="CDD" id="cd03443">
    <property type="entry name" value="PaaI_thioesterase"/>
    <property type="match status" value="1"/>
</dbReference>
<keyword evidence="2" id="KW-0378">Hydrolase</keyword>
<dbReference type="PANTHER" id="PTHR43240">
    <property type="entry name" value="1,4-DIHYDROXY-2-NAPHTHOYL-COA THIOESTERASE 1"/>
    <property type="match status" value="1"/>
</dbReference>
<dbReference type="Pfam" id="PF03061">
    <property type="entry name" value="4HBT"/>
    <property type="match status" value="1"/>
</dbReference>
<dbReference type="Proteomes" id="UP000050509">
    <property type="component" value="Unassembled WGS sequence"/>
</dbReference>
<evidence type="ECO:0000259" key="3">
    <source>
        <dbReference type="Pfam" id="PF03061"/>
    </source>
</evidence>